<dbReference type="InterPro" id="IPR010165">
    <property type="entry name" value="CRISPR-Cmr3_IIIB"/>
</dbReference>
<dbReference type="NCBIfam" id="TIGR01888">
    <property type="entry name" value="cas_cmr3"/>
    <property type="match status" value="1"/>
</dbReference>
<dbReference type="Gene3D" id="3.30.70.2940">
    <property type="match status" value="1"/>
</dbReference>
<dbReference type="InterPro" id="IPR019117">
    <property type="entry name" value="CRISPR-assoc_protein_Cmr3"/>
</dbReference>
<organism evidence="1 2">
    <name type="scientific">Thermogemmata fonticola</name>
    <dbReference type="NCBI Taxonomy" id="2755323"/>
    <lineage>
        <taxon>Bacteria</taxon>
        <taxon>Pseudomonadati</taxon>
        <taxon>Planctomycetota</taxon>
        <taxon>Planctomycetia</taxon>
        <taxon>Gemmatales</taxon>
        <taxon>Gemmataceae</taxon>
        <taxon>Thermogemmata</taxon>
    </lineage>
</organism>
<name>A0A7V9ACD3_9BACT</name>
<accession>A0A7V9ACD3</accession>
<dbReference type="Pfam" id="PF09700">
    <property type="entry name" value="Cas_Cmr3"/>
    <property type="match status" value="1"/>
</dbReference>
<reference evidence="1 2" key="1">
    <citation type="submission" date="2020-07" db="EMBL/GenBank/DDBJ databases">
        <title>Thermogemmata thermophila gen. nov., sp. nov., a novel moderate thermophilic planctomycete from a Kamchatka hot spring.</title>
        <authorList>
            <person name="Elcheninov A.G."/>
            <person name="Podosokorskaya O.A."/>
            <person name="Kovaleva O.L."/>
            <person name="Novikov A."/>
            <person name="Bonch-Osmolovskaya E.A."/>
            <person name="Toshchakov S.V."/>
            <person name="Kublanov I.V."/>
        </authorList>
    </citation>
    <scope>NUCLEOTIDE SEQUENCE [LARGE SCALE GENOMIC DNA]</scope>
    <source>
        <strain evidence="1 2">2918</strain>
    </source>
</reference>
<gene>
    <name evidence="1" type="primary">cmr3</name>
    <name evidence="1" type="ORF">H0921_10915</name>
</gene>
<evidence type="ECO:0000313" key="2">
    <source>
        <dbReference type="Proteomes" id="UP000542342"/>
    </source>
</evidence>
<keyword evidence="2" id="KW-1185">Reference proteome</keyword>
<comment type="caution">
    <text evidence="1">The sequence shown here is derived from an EMBL/GenBank/DDBJ whole genome shotgun (WGS) entry which is preliminary data.</text>
</comment>
<dbReference type="AlphaFoldDB" id="A0A7V9ACD3"/>
<proteinExistence type="predicted"/>
<dbReference type="Proteomes" id="UP000542342">
    <property type="component" value="Unassembled WGS sequence"/>
</dbReference>
<dbReference type="CDD" id="cd09748">
    <property type="entry name" value="Cmr3_III-B"/>
    <property type="match status" value="1"/>
</dbReference>
<protein>
    <submittedName>
        <fullName evidence="1">Type III-B CRISPR module-associated protein Cmr3</fullName>
    </submittedName>
</protein>
<dbReference type="EMBL" id="JACEFB010000007">
    <property type="protein sequence ID" value="MBA2226672.1"/>
    <property type="molecule type" value="Genomic_DNA"/>
</dbReference>
<dbReference type="RefSeq" id="WP_194538117.1">
    <property type="nucleotide sequence ID" value="NZ_JACEFB010000007.1"/>
</dbReference>
<sequence>MSMATTVALGLEPLDVLFFRDGRPFRVGTEQIVSGLPLPQTVAGAIRQALLQEARCDFARLRHALGEGRSFAEAVKQTCQPDHHWIGQVVVRGPWLARWLNQEKEEQEKHEKYEVLVPAPAILHKPKKGSVDRLRRLHPLPDGQLPGWFPPQDQQGLRPLWLKELAVTEPAEGYLTPAGLEQFLRGEEVAAEAVVPASKLFAFDHRTGIGIHPDRLTAAESQIYSLSFLALKQDVFLYVEVVLPAEIADPELLRNITHLPLGGEGKQVKVHSLPQSFAWPNQRPQGEKQKPLVLLTTPCPFQAGWKPQALNGCLVAAAVPGSLAFSGWDLARGGPKPTRFAVPAGSVYFLESGPNPWPQSLAESDEDRQLGWGCCLTGVWNP</sequence>
<dbReference type="Gene3D" id="2.60.40.4350">
    <property type="match status" value="1"/>
</dbReference>
<evidence type="ECO:0000313" key="1">
    <source>
        <dbReference type="EMBL" id="MBA2226672.1"/>
    </source>
</evidence>